<feature type="transmembrane region" description="Helical" evidence="1">
    <location>
        <begin position="56"/>
        <end position="79"/>
    </location>
</feature>
<name>A0A3M6Q8K6_9BURK</name>
<comment type="caution">
    <text evidence="2">The sequence shown here is derived from an EMBL/GenBank/DDBJ whole genome shotgun (WGS) entry which is preliminary data.</text>
</comment>
<evidence type="ECO:0000313" key="2">
    <source>
        <dbReference type="EMBL" id="RMW98990.1"/>
    </source>
</evidence>
<dbReference type="RefSeq" id="WP_122254102.1">
    <property type="nucleotide sequence ID" value="NZ_RDQL01000009.1"/>
</dbReference>
<evidence type="ECO:0000313" key="3">
    <source>
        <dbReference type="Proteomes" id="UP000267035"/>
    </source>
</evidence>
<sequence>MSRWQWLISRLARQLWVRTTLFGVGGVLAAILAATVERYLPWDLPDTIGADSVGMLLSIIASSMLAVTTFSLNIMVSAYSSAAGSVSPRATSLMMEDRLTQTVLSTFIGSFLFSIVGLIVMQTGAYGERGRFVLFVITIFVIAWIVVALLRWIDHLTHFGRLGETTNRVESAAAAAIERWLKTPHLGGAPWVPDVALPVHALPIAGDDIGYVQHIDMTQLQDWAKEHHAQVYLAVLPGTFLYPGMPLAWVALDADAPATPEQEMQNWPGQIRQAFAIEQQRSFDQDPRFGLVVMSEVASRALSPAVNDPGTAIEVIGRLTRLLALWAAAAERAEGGKGAEDAAPAYPLVHVPPLREEDLFEDAFMLIGRDGAGMVEIQSLLQKALLRLATLGDAAFRQAALAQADMALERALQTLPLEQERQRVQALAQTWRAAHGA</sequence>
<feature type="transmembrane region" description="Helical" evidence="1">
    <location>
        <begin position="15"/>
        <end position="36"/>
    </location>
</feature>
<keyword evidence="1" id="KW-1133">Transmembrane helix</keyword>
<dbReference type="InterPro" id="IPR018723">
    <property type="entry name" value="DUF2254_membrane"/>
</dbReference>
<dbReference type="AlphaFoldDB" id="A0A3M6Q8K6"/>
<keyword evidence="1" id="KW-0472">Membrane</keyword>
<gene>
    <name evidence="2" type="ORF">EBQ25_07795</name>
</gene>
<keyword evidence="1" id="KW-0812">Transmembrane</keyword>
<proteinExistence type="predicted"/>
<evidence type="ECO:0000256" key="1">
    <source>
        <dbReference type="SAM" id="Phobius"/>
    </source>
</evidence>
<dbReference type="EMBL" id="RDQL01000009">
    <property type="protein sequence ID" value="RMW98990.1"/>
    <property type="molecule type" value="Genomic_DNA"/>
</dbReference>
<keyword evidence="3" id="KW-1185">Reference proteome</keyword>
<protein>
    <submittedName>
        <fullName evidence="2">DUF2254 domain-containing protein</fullName>
    </submittedName>
</protein>
<organism evidence="2 3">
    <name type="scientific">Allofranklinella schreckenbergeri</name>
    <dbReference type="NCBI Taxonomy" id="1076744"/>
    <lineage>
        <taxon>Bacteria</taxon>
        <taxon>Pseudomonadati</taxon>
        <taxon>Pseudomonadota</taxon>
        <taxon>Betaproteobacteria</taxon>
        <taxon>Burkholderiales</taxon>
        <taxon>Comamonadaceae</taxon>
        <taxon>Allofranklinella</taxon>
    </lineage>
</organism>
<dbReference type="Proteomes" id="UP000267035">
    <property type="component" value="Unassembled WGS sequence"/>
</dbReference>
<dbReference type="Pfam" id="PF10011">
    <property type="entry name" value="DUF2254"/>
    <property type="match status" value="1"/>
</dbReference>
<accession>A0A3M6Q8K6</accession>
<feature type="transmembrane region" description="Helical" evidence="1">
    <location>
        <begin position="99"/>
        <end position="120"/>
    </location>
</feature>
<feature type="transmembrane region" description="Helical" evidence="1">
    <location>
        <begin position="132"/>
        <end position="153"/>
    </location>
</feature>
<reference evidence="2 3" key="1">
    <citation type="submission" date="2018-10" db="EMBL/GenBank/DDBJ databases">
        <title>Comamonadaceae CDC group NO-1 genome sequencing and assembly.</title>
        <authorList>
            <person name="Bernier A.-M."/>
            <person name="Bernard K."/>
        </authorList>
    </citation>
    <scope>NUCLEOTIDE SEQUENCE [LARGE SCALE GENOMIC DNA]</scope>
    <source>
        <strain evidence="2 3">NML161473</strain>
    </source>
</reference>